<proteinExistence type="predicted"/>
<dbReference type="EMBL" id="LAZR01058521">
    <property type="protein sequence ID" value="KKK69710.1"/>
    <property type="molecule type" value="Genomic_DNA"/>
</dbReference>
<dbReference type="Gene3D" id="3.90.79.10">
    <property type="entry name" value="Nucleoside Triphosphate Pyrophosphohydrolase"/>
    <property type="match status" value="1"/>
</dbReference>
<dbReference type="CDD" id="cd04678">
    <property type="entry name" value="NUDIX_MTH2_Nudt15"/>
    <property type="match status" value="1"/>
</dbReference>
<dbReference type="Pfam" id="PF00293">
    <property type="entry name" value="NUDIX"/>
    <property type="match status" value="1"/>
</dbReference>
<accession>A0A0F8Y7T3</accession>
<dbReference type="SUPFAM" id="SSF55811">
    <property type="entry name" value="Nudix"/>
    <property type="match status" value="1"/>
</dbReference>
<dbReference type="AlphaFoldDB" id="A0A0F8Y7T3"/>
<sequence>MGTDWHVIEDALYEARSQCGLYNEIPVASLDKINKGIDECRKRDRKRRPAVGIAAVVVMDGRFLLGARRHGKLQGWYGFPGGHLEWGEGSFEEAAIRECEEEAGITPTKLRFVTAMNNVVPEEDHHYVVVFMLVEGFMGKPRNVEPHKCDGWGWYEPDALPEPCLEPIKWLVEQHPEIL</sequence>
<name>A0A0F8Y7T3_9ZZZZ</name>
<dbReference type="PROSITE" id="PS51462">
    <property type="entry name" value="NUDIX"/>
    <property type="match status" value="1"/>
</dbReference>
<dbReference type="InterPro" id="IPR015797">
    <property type="entry name" value="NUDIX_hydrolase-like_dom_sf"/>
</dbReference>
<organism evidence="2">
    <name type="scientific">marine sediment metagenome</name>
    <dbReference type="NCBI Taxonomy" id="412755"/>
    <lineage>
        <taxon>unclassified sequences</taxon>
        <taxon>metagenomes</taxon>
        <taxon>ecological metagenomes</taxon>
    </lineage>
</organism>
<dbReference type="PANTHER" id="PTHR16099:SF5">
    <property type="entry name" value="NUCLEOTIDE TRIPHOSPHATE DIPHOSPHATASE NUDT15"/>
    <property type="match status" value="1"/>
</dbReference>
<comment type="caution">
    <text evidence="2">The sequence shown here is derived from an EMBL/GenBank/DDBJ whole genome shotgun (WGS) entry which is preliminary data.</text>
</comment>
<gene>
    <name evidence="2" type="ORF">LCGC14_2931310</name>
</gene>
<evidence type="ECO:0000313" key="2">
    <source>
        <dbReference type="EMBL" id="KKK69710.1"/>
    </source>
</evidence>
<feature type="domain" description="Nudix hydrolase" evidence="1">
    <location>
        <begin position="46"/>
        <end position="177"/>
    </location>
</feature>
<reference evidence="2" key="1">
    <citation type="journal article" date="2015" name="Nature">
        <title>Complex archaea that bridge the gap between prokaryotes and eukaryotes.</title>
        <authorList>
            <person name="Spang A."/>
            <person name="Saw J.H."/>
            <person name="Jorgensen S.L."/>
            <person name="Zaremba-Niedzwiedzka K."/>
            <person name="Martijn J."/>
            <person name="Lind A.E."/>
            <person name="van Eijk R."/>
            <person name="Schleper C."/>
            <person name="Guy L."/>
            <person name="Ettema T.J."/>
        </authorList>
    </citation>
    <scope>NUCLEOTIDE SEQUENCE</scope>
</reference>
<protein>
    <recommendedName>
        <fullName evidence="1">Nudix hydrolase domain-containing protein</fullName>
    </recommendedName>
</protein>
<dbReference type="InterPro" id="IPR000086">
    <property type="entry name" value="NUDIX_hydrolase_dom"/>
</dbReference>
<evidence type="ECO:0000259" key="1">
    <source>
        <dbReference type="PROSITE" id="PS51462"/>
    </source>
</evidence>
<dbReference type="PANTHER" id="PTHR16099">
    <property type="entry name" value="8-OXO-DGTP DIPHOSPHATES NUDT15"/>
    <property type="match status" value="1"/>
</dbReference>